<evidence type="ECO:0000313" key="1">
    <source>
        <dbReference type="EMBL" id="SOY50642.1"/>
    </source>
</evidence>
<evidence type="ECO:0008006" key="2">
    <source>
        <dbReference type="Google" id="ProtNLM"/>
    </source>
</evidence>
<comment type="caution">
    <text evidence="1">The sequence shown here is derived from an EMBL/GenBank/DDBJ whole genome shotgun (WGS) entry which is preliminary data.</text>
</comment>
<dbReference type="AlphaFoldDB" id="A0A375BQK3"/>
<name>A0A375BQK3_9BURK</name>
<gene>
    <name evidence="1" type="ORF">CBM2589_B230041</name>
</gene>
<protein>
    <recommendedName>
        <fullName evidence="2">Transposase</fullName>
    </recommendedName>
</protein>
<dbReference type="EMBL" id="OFSP01000016">
    <property type="protein sequence ID" value="SOY50642.1"/>
    <property type="molecule type" value="Genomic_DNA"/>
</dbReference>
<organism evidence="1">
    <name type="scientific">Cupriavidus taiwanensis</name>
    <dbReference type="NCBI Taxonomy" id="164546"/>
    <lineage>
        <taxon>Bacteria</taxon>
        <taxon>Pseudomonadati</taxon>
        <taxon>Pseudomonadota</taxon>
        <taxon>Betaproteobacteria</taxon>
        <taxon>Burkholderiales</taxon>
        <taxon>Burkholderiaceae</taxon>
        <taxon>Cupriavidus</taxon>
    </lineage>
</organism>
<proteinExistence type="predicted"/>
<dbReference type="Proteomes" id="UP000256297">
    <property type="component" value="Chromosome CBM2589_b"/>
</dbReference>
<sequence>MVRKCTTGHQERTASLHTLYGLLDKSL</sequence>
<reference evidence="1" key="1">
    <citation type="submission" date="2018-01" db="EMBL/GenBank/DDBJ databases">
        <authorList>
            <person name="Clerissi C."/>
        </authorList>
    </citation>
    <scope>NUCLEOTIDE SEQUENCE</scope>
    <source>
        <strain evidence="1">Cupriavidus taiwanensis STM 3521</strain>
    </source>
</reference>
<accession>A0A375BQK3</accession>